<sequence length="812" mass="88273">MFVSQKNNVFIASTQSSVDSLVTSRSTSTSVSDVGASQSSEYSSYGDPHSPEQRVGSLHGKRHSVFTLRSRSNTATSMASFAPPSSPNMSGYDASSSRSLFRSKKGKRSSASFSQAHDHEEPPPGTRRSSMLRKSKKQTDQAESSAQHLKSLISNPFDFQHLTHTNRQHFAALEEATENELAAGFRAVRASQAPCRDLNGIKTQDLLHSSNCSEEDLTNTERRSISAMELRPPPDFIDHVIESQEPAASPESSVRPPLRQTRSVESFSRPVVNARTHRHTQSANPPPRGSSRNPAASHDAQDTVTMRTNRQSGVWDNAAPLSPTRMGGLLPTMAEEPDCVGHALTTPDDSAIHPFTPPFSPALEDVAEEPERFVSPRPAPLPPNKSPKSPRSPSHGSFSFSQRSPVAKTHARRDSHVLPNQLNIQTIARPVAPMSEAHVSPGLSRKNSIRKPSNAQRKSNTWKVIEESWEDDIDYIYDNALEAECELDWDGNNQDRNRAPGQQAHRQATAIPSNPSAVSTPVLEDEPPLTPGLFASNFRASLLVPNMNNVPELEPRSAVSSSTTSVQTPSDYFNPQGPFGEAGRFSFTPSVLGSAECKDQIPREDMYDNLLADYEGSDKHFPLLEPTRSVASSTRSSHVRTSKSSYDSSVMSNGHGSGSWTAGIRRSAGSAGSLPELVHSSRAPRQDLSPVVDQISEDMGSFAFQDENDEDDEATPPGRSPQGRTFFASSDEYEPANFAQTTLDAEMKDSLELALQGSTGSSSQSRTHHKYASSDGAAKLLASNSTARTRAGSVPQKSRGQYLSLFPTPPKH</sequence>
<feature type="compositionally biased region" description="Polar residues" evidence="1">
    <location>
        <begin position="504"/>
        <end position="519"/>
    </location>
</feature>
<feature type="compositionally biased region" description="Polar residues" evidence="1">
    <location>
        <begin position="87"/>
        <end position="100"/>
    </location>
</feature>
<dbReference type="PROSITE" id="PS50108">
    <property type="entry name" value="CRIB"/>
    <property type="match status" value="1"/>
</dbReference>
<feature type="region of interest" description="Disordered" evidence="1">
    <location>
        <begin position="435"/>
        <end position="460"/>
    </location>
</feature>
<feature type="compositionally biased region" description="Low complexity" evidence="1">
    <location>
        <begin position="16"/>
        <end position="34"/>
    </location>
</feature>
<feature type="region of interest" description="Disordered" evidence="1">
    <location>
        <begin position="244"/>
        <end position="330"/>
    </location>
</feature>
<reference evidence="3 4" key="1">
    <citation type="submission" date="2016-05" db="EMBL/GenBank/DDBJ databases">
        <title>Comparative analysis of secretome profiles of manganese(II)-oxidizing ascomycete fungi.</title>
        <authorList>
            <consortium name="DOE Joint Genome Institute"/>
            <person name="Zeiner C.A."/>
            <person name="Purvine S.O."/>
            <person name="Zink E.M."/>
            <person name="Wu S."/>
            <person name="Pasa-Tolic L."/>
            <person name="Chaput D.L."/>
            <person name="Haridas S."/>
            <person name="Grigoriev I.V."/>
            <person name="Santelli C.M."/>
            <person name="Hansel C.M."/>
        </authorList>
    </citation>
    <scope>NUCLEOTIDE SEQUENCE [LARGE SCALE GENOMIC DNA]</scope>
    <source>
        <strain evidence="3 4">AP3s5-JAC2a</strain>
    </source>
</reference>
<feature type="region of interest" description="Disordered" evidence="1">
    <location>
        <begin position="344"/>
        <end position="421"/>
    </location>
</feature>
<feature type="compositionally biased region" description="Low complexity" evidence="1">
    <location>
        <begin position="557"/>
        <end position="570"/>
    </location>
</feature>
<dbReference type="InParanoid" id="A0A177CF51"/>
<evidence type="ECO:0000259" key="2">
    <source>
        <dbReference type="PROSITE" id="PS50108"/>
    </source>
</evidence>
<gene>
    <name evidence="3" type="ORF">CC84DRAFT_721398</name>
</gene>
<feature type="compositionally biased region" description="Polar residues" evidence="1">
    <location>
        <begin position="395"/>
        <end position="404"/>
    </location>
</feature>
<feature type="compositionally biased region" description="Polar residues" evidence="1">
    <location>
        <begin position="302"/>
        <end position="314"/>
    </location>
</feature>
<feature type="compositionally biased region" description="Low complexity" evidence="1">
    <location>
        <begin position="244"/>
        <end position="253"/>
    </location>
</feature>
<feature type="domain" description="CRIB" evidence="2">
    <location>
        <begin position="153"/>
        <end position="166"/>
    </location>
</feature>
<feature type="compositionally biased region" description="Low complexity" evidence="1">
    <location>
        <begin position="756"/>
        <end position="765"/>
    </location>
</feature>
<proteinExistence type="predicted"/>
<dbReference type="Proteomes" id="UP000077069">
    <property type="component" value="Unassembled WGS sequence"/>
</dbReference>
<dbReference type="OrthoDB" id="24581at2759"/>
<evidence type="ECO:0000313" key="4">
    <source>
        <dbReference type="Proteomes" id="UP000077069"/>
    </source>
</evidence>
<dbReference type="STRING" id="1460663.A0A177CF51"/>
<accession>A0A177CF51</accession>
<feature type="compositionally biased region" description="Polar residues" evidence="1">
    <location>
        <begin position="450"/>
        <end position="460"/>
    </location>
</feature>
<dbReference type="EMBL" id="KV441552">
    <property type="protein sequence ID" value="OAG05387.1"/>
    <property type="molecule type" value="Genomic_DNA"/>
</dbReference>
<dbReference type="GeneID" id="28770648"/>
<dbReference type="RefSeq" id="XP_018035752.1">
    <property type="nucleotide sequence ID" value="XM_018187162.1"/>
</dbReference>
<feature type="region of interest" description="Disordered" evidence="1">
    <location>
        <begin position="14"/>
        <end position="61"/>
    </location>
</feature>
<feature type="region of interest" description="Disordered" evidence="1">
    <location>
        <begin position="77"/>
        <end position="148"/>
    </location>
</feature>
<dbReference type="InterPro" id="IPR000095">
    <property type="entry name" value="CRIB_dom"/>
</dbReference>
<feature type="region of interest" description="Disordered" evidence="1">
    <location>
        <begin position="705"/>
        <end position="733"/>
    </location>
</feature>
<name>A0A177CF51_9PLEO</name>
<feature type="region of interest" description="Disordered" evidence="1">
    <location>
        <begin position="619"/>
        <end position="688"/>
    </location>
</feature>
<feature type="compositionally biased region" description="Polar residues" evidence="1">
    <location>
        <begin position="642"/>
        <end position="660"/>
    </location>
</feature>
<organism evidence="3 4">
    <name type="scientific">Paraphaeosphaeria sporulosa</name>
    <dbReference type="NCBI Taxonomy" id="1460663"/>
    <lineage>
        <taxon>Eukaryota</taxon>
        <taxon>Fungi</taxon>
        <taxon>Dikarya</taxon>
        <taxon>Ascomycota</taxon>
        <taxon>Pezizomycotina</taxon>
        <taxon>Dothideomycetes</taxon>
        <taxon>Pleosporomycetidae</taxon>
        <taxon>Pleosporales</taxon>
        <taxon>Massarineae</taxon>
        <taxon>Didymosphaeriaceae</taxon>
        <taxon>Paraphaeosphaeria</taxon>
    </lineage>
</organism>
<keyword evidence="4" id="KW-1185">Reference proteome</keyword>
<feature type="region of interest" description="Disordered" evidence="1">
    <location>
        <begin position="753"/>
        <end position="812"/>
    </location>
</feature>
<dbReference type="AlphaFoldDB" id="A0A177CF51"/>
<protein>
    <recommendedName>
        <fullName evidence="2">CRIB domain-containing protein</fullName>
    </recommendedName>
</protein>
<evidence type="ECO:0000313" key="3">
    <source>
        <dbReference type="EMBL" id="OAG05387.1"/>
    </source>
</evidence>
<evidence type="ECO:0000256" key="1">
    <source>
        <dbReference type="SAM" id="MobiDB-lite"/>
    </source>
</evidence>
<feature type="region of interest" description="Disordered" evidence="1">
    <location>
        <begin position="553"/>
        <end position="579"/>
    </location>
</feature>
<feature type="region of interest" description="Disordered" evidence="1">
    <location>
        <begin position="491"/>
        <end position="524"/>
    </location>
</feature>